<comment type="catalytic activity">
    <reaction evidence="5">
        <text>dTDP-beta-L-rhamnose + NADP(+) = dTDP-4-dehydro-beta-L-rhamnose + NADPH + H(+)</text>
        <dbReference type="Rhea" id="RHEA:21796"/>
        <dbReference type="ChEBI" id="CHEBI:15378"/>
        <dbReference type="ChEBI" id="CHEBI:57510"/>
        <dbReference type="ChEBI" id="CHEBI:57783"/>
        <dbReference type="ChEBI" id="CHEBI:58349"/>
        <dbReference type="ChEBI" id="CHEBI:62830"/>
        <dbReference type="EC" id="1.1.1.133"/>
    </reaction>
</comment>
<keyword evidence="6" id="KW-0560">Oxidoreductase</keyword>
<comment type="caution">
    <text evidence="8">The sequence shown here is derived from an EMBL/GenBank/DDBJ whole genome shotgun (WGS) entry which is preliminary data.</text>
</comment>
<name>A0ABP6UP77_9FLAO</name>
<dbReference type="SUPFAM" id="SSF51735">
    <property type="entry name" value="NAD(P)-binding Rossmann-fold domains"/>
    <property type="match status" value="1"/>
</dbReference>
<protein>
    <recommendedName>
        <fullName evidence="4 6">dTDP-4-dehydrorhamnose reductase</fullName>
        <ecNumber evidence="3 6">1.1.1.133</ecNumber>
    </recommendedName>
</protein>
<dbReference type="PANTHER" id="PTHR10491:SF4">
    <property type="entry name" value="METHIONINE ADENOSYLTRANSFERASE 2 SUBUNIT BETA"/>
    <property type="match status" value="1"/>
</dbReference>
<gene>
    <name evidence="8" type="ORF">GCM10022393_26250</name>
</gene>
<dbReference type="InterPro" id="IPR029903">
    <property type="entry name" value="RmlD-like-bd"/>
</dbReference>
<evidence type="ECO:0000256" key="5">
    <source>
        <dbReference type="ARBA" id="ARBA00048200"/>
    </source>
</evidence>
<keyword evidence="9" id="KW-1185">Reference proteome</keyword>
<sequence>MKLTLFFKVKLLKKILIIGASGFIGNAFYKELNSYFDTYGTYHTDNDFYDKNQKFYQYDMELEDITILLESLKPTLIISAVRGNFNAQVDMHQRVIQWVQSHRCKLIFISSANVFDTFSNYPSYEYDKTFSESVYGRFKIKIENALMRIPTNKYVIARVPMIFGSGTPRVQELKTLHSLEAPIEVFPNVILNVTSIQKLTQQIHYIINRNKKGVFHLGSTDLIYHQDLIEEICDILQLKKTIYKKVFDSNNDRYLAVLPRDNVLPKNLQTTTKEVIASVMLK</sequence>
<dbReference type="InterPro" id="IPR036291">
    <property type="entry name" value="NAD(P)-bd_dom_sf"/>
</dbReference>
<comment type="function">
    <text evidence="6">Catalyzes the reduction of dTDP-6-deoxy-L-lyxo-4-hexulose to yield dTDP-L-rhamnose.</text>
</comment>
<dbReference type="EMBL" id="BAABCW010000010">
    <property type="protein sequence ID" value="GAA3511224.1"/>
    <property type="molecule type" value="Genomic_DNA"/>
</dbReference>
<evidence type="ECO:0000256" key="3">
    <source>
        <dbReference type="ARBA" id="ARBA00012929"/>
    </source>
</evidence>
<evidence type="ECO:0000313" key="8">
    <source>
        <dbReference type="EMBL" id="GAA3511224.1"/>
    </source>
</evidence>
<dbReference type="Proteomes" id="UP001500459">
    <property type="component" value="Unassembled WGS sequence"/>
</dbReference>
<evidence type="ECO:0000256" key="4">
    <source>
        <dbReference type="ARBA" id="ARBA00017099"/>
    </source>
</evidence>
<keyword evidence="6" id="KW-0521">NADP</keyword>
<dbReference type="Gene3D" id="3.40.50.720">
    <property type="entry name" value="NAD(P)-binding Rossmann-like Domain"/>
    <property type="match status" value="1"/>
</dbReference>
<accession>A0ABP6UP77</accession>
<dbReference type="EC" id="1.1.1.133" evidence="3 6"/>
<organism evidence="8 9">
    <name type="scientific">Aquimarina addita</name>
    <dbReference type="NCBI Taxonomy" id="870485"/>
    <lineage>
        <taxon>Bacteria</taxon>
        <taxon>Pseudomonadati</taxon>
        <taxon>Bacteroidota</taxon>
        <taxon>Flavobacteriia</taxon>
        <taxon>Flavobacteriales</taxon>
        <taxon>Flavobacteriaceae</taxon>
        <taxon>Aquimarina</taxon>
    </lineage>
</organism>
<comment type="pathway">
    <text evidence="1 6">Carbohydrate biosynthesis; dTDP-L-rhamnose biosynthesis.</text>
</comment>
<evidence type="ECO:0000256" key="6">
    <source>
        <dbReference type="RuleBase" id="RU364082"/>
    </source>
</evidence>
<comment type="similarity">
    <text evidence="2 6">Belongs to the dTDP-4-dehydrorhamnose reductase family.</text>
</comment>
<proteinExistence type="inferred from homology"/>
<evidence type="ECO:0000256" key="1">
    <source>
        <dbReference type="ARBA" id="ARBA00004781"/>
    </source>
</evidence>
<evidence type="ECO:0000259" key="7">
    <source>
        <dbReference type="Pfam" id="PF04321"/>
    </source>
</evidence>
<dbReference type="Pfam" id="PF04321">
    <property type="entry name" value="RmlD_sub_bind"/>
    <property type="match status" value="1"/>
</dbReference>
<evidence type="ECO:0000313" key="9">
    <source>
        <dbReference type="Proteomes" id="UP001500459"/>
    </source>
</evidence>
<evidence type="ECO:0000256" key="2">
    <source>
        <dbReference type="ARBA" id="ARBA00010944"/>
    </source>
</evidence>
<reference evidence="9" key="1">
    <citation type="journal article" date="2019" name="Int. J. Syst. Evol. Microbiol.">
        <title>The Global Catalogue of Microorganisms (GCM) 10K type strain sequencing project: providing services to taxonomists for standard genome sequencing and annotation.</title>
        <authorList>
            <consortium name="The Broad Institute Genomics Platform"/>
            <consortium name="The Broad Institute Genome Sequencing Center for Infectious Disease"/>
            <person name="Wu L."/>
            <person name="Ma J."/>
        </authorList>
    </citation>
    <scope>NUCLEOTIDE SEQUENCE [LARGE SCALE GENOMIC DNA]</scope>
    <source>
        <strain evidence="9">JCM 17106</strain>
    </source>
</reference>
<feature type="domain" description="RmlD-like substrate binding" evidence="7">
    <location>
        <begin position="14"/>
        <end position="240"/>
    </location>
</feature>
<dbReference type="PANTHER" id="PTHR10491">
    <property type="entry name" value="DTDP-4-DEHYDRORHAMNOSE REDUCTASE"/>
    <property type="match status" value="1"/>
</dbReference>
<dbReference type="InterPro" id="IPR005913">
    <property type="entry name" value="dTDP_dehydrorham_reduct"/>
</dbReference>